<protein>
    <recommendedName>
        <fullName evidence="2 5">DNA mismatch repair protein MutL</fullName>
    </recommendedName>
</protein>
<keyword evidence="3 5" id="KW-0227">DNA damage</keyword>
<dbReference type="PANTHER" id="PTHR10073:SF12">
    <property type="entry name" value="DNA MISMATCH REPAIR PROTEIN MLH1"/>
    <property type="match status" value="1"/>
</dbReference>
<evidence type="ECO:0000256" key="2">
    <source>
        <dbReference type="ARBA" id="ARBA00021975"/>
    </source>
</evidence>
<evidence type="ECO:0000313" key="9">
    <source>
        <dbReference type="Proteomes" id="UP000281985"/>
    </source>
</evidence>
<dbReference type="InterPro" id="IPR020568">
    <property type="entry name" value="Ribosomal_Su5_D2-typ_SF"/>
</dbReference>
<comment type="similarity">
    <text evidence="1 5">Belongs to the DNA mismatch repair MutL/HexB family.</text>
</comment>
<proteinExistence type="inferred from homology"/>
<dbReference type="InterPro" id="IPR014790">
    <property type="entry name" value="MutL_C"/>
</dbReference>
<dbReference type="CDD" id="cd00782">
    <property type="entry name" value="MutL_Trans"/>
    <property type="match status" value="1"/>
</dbReference>
<dbReference type="PANTHER" id="PTHR10073">
    <property type="entry name" value="DNA MISMATCH REPAIR PROTEIN MLH, PMS, MUTL"/>
    <property type="match status" value="1"/>
</dbReference>
<dbReference type="Gene3D" id="3.30.1370.100">
    <property type="entry name" value="MutL, C-terminal domain, regulatory subdomain"/>
    <property type="match status" value="1"/>
</dbReference>
<evidence type="ECO:0000259" key="6">
    <source>
        <dbReference type="SMART" id="SM00853"/>
    </source>
</evidence>
<dbReference type="InterPro" id="IPR042121">
    <property type="entry name" value="MutL_C_regsub"/>
</dbReference>
<dbReference type="CDD" id="cd16926">
    <property type="entry name" value="HATPase_MutL-MLH-PMS-like"/>
    <property type="match status" value="1"/>
</dbReference>
<organism evidence="8 9">
    <name type="scientific">Dokdonia sinensis</name>
    <dbReference type="NCBI Taxonomy" id="2479847"/>
    <lineage>
        <taxon>Bacteria</taxon>
        <taxon>Pseudomonadati</taxon>
        <taxon>Bacteroidota</taxon>
        <taxon>Flavobacteriia</taxon>
        <taxon>Flavobacteriales</taxon>
        <taxon>Flavobacteriaceae</taxon>
        <taxon>Dokdonia</taxon>
    </lineage>
</organism>
<evidence type="ECO:0000256" key="4">
    <source>
        <dbReference type="ARBA" id="ARBA00023204"/>
    </source>
</evidence>
<dbReference type="SMART" id="SM00853">
    <property type="entry name" value="MutL_C"/>
    <property type="match status" value="1"/>
</dbReference>
<dbReference type="GO" id="GO:0016887">
    <property type="term" value="F:ATP hydrolysis activity"/>
    <property type="evidence" value="ECO:0007669"/>
    <property type="project" value="InterPro"/>
</dbReference>
<dbReference type="Gene3D" id="3.30.230.10">
    <property type="match status" value="1"/>
</dbReference>
<dbReference type="OrthoDB" id="9763467at2"/>
<dbReference type="InterPro" id="IPR014762">
    <property type="entry name" value="DNA_mismatch_repair_CS"/>
</dbReference>
<dbReference type="RefSeq" id="WP_121915785.1">
    <property type="nucleotide sequence ID" value="NZ_REFV01000001.1"/>
</dbReference>
<feature type="domain" description="MutL C-terminal dimerisation" evidence="6">
    <location>
        <begin position="447"/>
        <end position="589"/>
    </location>
</feature>
<dbReference type="GO" id="GO:0004519">
    <property type="term" value="F:endonuclease activity"/>
    <property type="evidence" value="ECO:0007669"/>
    <property type="project" value="UniProtKB-KW"/>
</dbReference>
<keyword evidence="8" id="KW-0255">Endonuclease</keyword>
<dbReference type="InterPro" id="IPR037198">
    <property type="entry name" value="MutL_C_sf"/>
</dbReference>
<dbReference type="InterPro" id="IPR042120">
    <property type="entry name" value="MutL_C_dimsub"/>
</dbReference>
<keyword evidence="8" id="KW-0540">Nuclease</keyword>
<dbReference type="Pfam" id="PF13589">
    <property type="entry name" value="HATPase_c_3"/>
    <property type="match status" value="1"/>
</dbReference>
<dbReference type="InterPro" id="IPR013507">
    <property type="entry name" value="DNA_mismatch_S5_2-like"/>
</dbReference>
<dbReference type="InterPro" id="IPR002099">
    <property type="entry name" value="MutL/Mlh/PMS"/>
</dbReference>
<dbReference type="GO" id="GO:0005524">
    <property type="term" value="F:ATP binding"/>
    <property type="evidence" value="ECO:0007669"/>
    <property type="project" value="InterPro"/>
</dbReference>
<comment type="function">
    <text evidence="5">This protein is involved in the repair of mismatches in DNA. It is required for dam-dependent methyl-directed DNA mismatch repair. May act as a 'molecular matchmaker', a protein that promotes the formation of a stable complex between two or more DNA-binding proteins in an ATP-dependent manner without itself being part of a final effector complex.</text>
</comment>
<dbReference type="GO" id="GO:0032300">
    <property type="term" value="C:mismatch repair complex"/>
    <property type="evidence" value="ECO:0007669"/>
    <property type="project" value="InterPro"/>
</dbReference>
<feature type="domain" description="DNA mismatch repair protein S5" evidence="7">
    <location>
        <begin position="209"/>
        <end position="327"/>
    </location>
</feature>
<dbReference type="Proteomes" id="UP000281985">
    <property type="component" value="Unassembled WGS sequence"/>
</dbReference>
<dbReference type="NCBIfam" id="TIGR00585">
    <property type="entry name" value="mutl"/>
    <property type="match status" value="1"/>
</dbReference>
<dbReference type="InterPro" id="IPR020667">
    <property type="entry name" value="DNA_mismatch_repair_MutL"/>
</dbReference>
<dbReference type="SUPFAM" id="SSF118116">
    <property type="entry name" value="DNA mismatch repair protein MutL"/>
    <property type="match status" value="1"/>
</dbReference>
<keyword evidence="9" id="KW-1185">Reference proteome</keyword>
<evidence type="ECO:0000256" key="1">
    <source>
        <dbReference type="ARBA" id="ARBA00006082"/>
    </source>
</evidence>
<evidence type="ECO:0000256" key="3">
    <source>
        <dbReference type="ARBA" id="ARBA00022763"/>
    </source>
</evidence>
<dbReference type="Gene3D" id="3.30.1540.20">
    <property type="entry name" value="MutL, C-terminal domain, dimerisation subdomain"/>
    <property type="match status" value="1"/>
</dbReference>
<dbReference type="InterPro" id="IPR014721">
    <property type="entry name" value="Ribsml_uS5_D2-typ_fold_subgr"/>
</dbReference>
<gene>
    <name evidence="5 8" type="primary">mutL</name>
    <name evidence="8" type="ORF">EAX61_00995</name>
</gene>
<dbReference type="GO" id="GO:0140664">
    <property type="term" value="F:ATP-dependent DNA damage sensor activity"/>
    <property type="evidence" value="ECO:0007669"/>
    <property type="project" value="InterPro"/>
</dbReference>
<dbReference type="Pfam" id="PF01119">
    <property type="entry name" value="DNA_mis_repair"/>
    <property type="match status" value="1"/>
</dbReference>
<dbReference type="InterPro" id="IPR036890">
    <property type="entry name" value="HATPase_C_sf"/>
</dbReference>
<dbReference type="Gene3D" id="3.30.565.10">
    <property type="entry name" value="Histidine kinase-like ATPase, C-terminal domain"/>
    <property type="match status" value="1"/>
</dbReference>
<dbReference type="SUPFAM" id="SSF55874">
    <property type="entry name" value="ATPase domain of HSP90 chaperone/DNA topoisomerase II/histidine kinase"/>
    <property type="match status" value="1"/>
</dbReference>
<evidence type="ECO:0000313" key="8">
    <source>
        <dbReference type="EMBL" id="RMB63989.1"/>
    </source>
</evidence>
<keyword evidence="8" id="KW-0378">Hydrolase</keyword>
<dbReference type="GO" id="GO:0030983">
    <property type="term" value="F:mismatched DNA binding"/>
    <property type="evidence" value="ECO:0007669"/>
    <property type="project" value="InterPro"/>
</dbReference>
<dbReference type="AlphaFoldDB" id="A0A3M0GRZ5"/>
<keyword evidence="4 5" id="KW-0234">DNA repair</keyword>
<evidence type="ECO:0000259" key="7">
    <source>
        <dbReference type="SMART" id="SM01340"/>
    </source>
</evidence>
<dbReference type="GO" id="GO:0006298">
    <property type="term" value="P:mismatch repair"/>
    <property type="evidence" value="ECO:0007669"/>
    <property type="project" value="UniProtKB-UniRule"/>
</dbReference>
<dbReference type="SMART" id="SM01340">
    <property type="entry name" value="DNA_mis_repair"/>
    <property type="match status" value="1"/>
</dbReference>
<accession>A0A3M0GRZ5</accession>
<reference evidence="8 9" key="1">
    <citation type="submission" date="2018-10" db="EMBL/GenBank/DDBJ databases">
        <title>Dokdonia luteus sp. nov., isolated from sea water.</title>
        <authorList>
            <person name="Zhou L.Y."/>
            <person name="Du Z.J."/>
        </authorList>
    </citation>
    <scope>NUCLEOTIDE SEQUENCE [LARGE SCALE GENOMIC DNA]</scope>
    <source>
        <strain evidence="8 9">SH27</strain>
    </source>
</reference>
<dbReference type="EMBL" id="REFV01000001">
    <property type="protein sequence ID" value="RMB63989.1"/>
    <property type="molecule type" value="Genomic_DNA"/>
</dbReference>
<dbReference type="InterPro" id="IPR038973">
    <property type="entry name" value="MutL/Mlh/Pms-like"/>
</dbReference>
<sequence>MADIIKLLPDHVANQIAAGEVVQRPASVVKELLENAIDAGATTIKLIVKNAGKTLIHIIDDGKGMSNTDARMSFERHATSKIATAEDLFKLNTKGFRGEALASIAAVAHVELKTKPDGNDVGTLIEIEGSTIINQEVCATPKGTSIAVKNLFFNIPARRNFLKSNNVESRHIIDEFQRVALAHPGIAMSMYHNEGELFHLPSGNLKQRIVNIFGGKTNEKLVPVQEETEIVTVDGFVIKPEFSKKTRGEQFFFVNDRFIKNAYLNHAVSAAFDGLLPDRARASYFLYLKVDPKTIDINIHPTKTEIKFDDEHSLYAILRSTVKHSLGQFNIAPVLDFDRDSNLDTPYDYKNKNALTPKVEVDRTFNPFANVAPPKKGAQLPKHEKQNTTGWEKMYEGLQSKPSADGGDFSSVSFESDASNTDIFVGAETSMRTENGMNNAFAKAESTTYQLHNKYIVTTIKSGMVIVDQHRAHQRVLYEELLRNITVKESVSQQLLFPLVLEYSTSELGLILQLKEGLENTGFAFGKMEDETLEVTGIPTSIGEGQVPIVLEQLLSDLENEVPDVGFSQTDTLAKSMAKSMAVKAGESLDDLSREHLVNRLFACKEPSVSPSNRTTFITLTGDELEKKFK</sequence>
<name>A0A3M0GRZ5_9FLAO</name>
<dbReference type="PROSITE" id="PS00058">
    <property type="entry name" value="DNA_MISMATCH_REPAIR_1"/>
    <property type="match status" value="1"/>
</dbReference>
<dbReference type="Pfam" id="PF08676">
    <property type="entry name" value="MutL_C"/>
    <property type="match status" value="1"/>
</dbReference>
<dbReference type="FunFam" id="3.30.565.10:FF:000003">
    <property type="entry name" value="DNA mismatch repair endonuclease MutL"/>
    <property type="match status" value="1"/>
</dbReference>
<comment type="caution">
    <text evidence="8">The sequence shown here is derived from an EMBL/GenBank/DDBJ whole genome shotgun (WGS) entry which is preliminary data.</text>
</comment>
<evidence type="ECO:0000256" key="5">
    <source>
        <dbReference type="HAMAP-Rule" id="MF_00149"/>
    </source>
</evidence>
<dbReference type="SUPFAM" id="SSF54211">
    <property type="entry name" value="Ribosomal protein S5 domain 2-like"/>
    <property type="match status" value="1"/>
</dbReference>
<dbReference type="HAMAP" id="MF_00149">
    <property type="entry name" value="DNA_mis_repair"/>
    <property type="match status" value="1"/>
</dbReference>